<dbReference type="Pfam" id="PF12836">
    <property type="entry name" value="HHH_3"/>
    <property type="match status" value="1"/>
</dbReference>
<dbReference type="Gene3D" id="3.10.560.10">
    <property type="entry name" value="Outer membrane lipoprotein wza domain like"/>
    <property type="match status" value="1"/>
</dbReference>
<keyword evidence="1" id="KW-1133">Transmembrane helix</keyword>
<reference evidence="3 4" key="1">
    <citation type="journal article" date="2015" name="Nature">
        <title>rRNA introns, odd ribosomes, and small enigmatic genomes across a large radiation of phyla.</title>
        <authorList>
            <person name="Brown C.T."/>
            <person name="Hug L.A."/>
            <person name="Thomas B.C."/>
            <person name="Sharon I."/>
            <person name="Castelle C.J."/>
            <person name="Singh A."/>
            <person name="Wilkins M.J."/>
            <person name="Williams K.H."/>
            <person name="Banfield J.F."/>
        </authorList>
    </citation>
    <scope>NUCLEOTIDE SEQUENCE [LARGE SCALE GENOMIC DNA]</scope>
</reference>
<keyword evidence="1" id="KW-0472">Membrane</keyword>
<comment type="caution">
    <text evidence="3">The sequence shown here is derived from an EMBL/GenBank/DDBJ whole genome shotgun (WGS) entry which is preliminary data.</text>
</comment>
<dbReference type="Gene3D" id="1.10.150.320">
    <property type="entry name" value="Photosystem II 12 kDa extrinsic protein"/>
    <property type="match status" value="1"/>
</dbReference>
<dbReference type="InterPro" id="IPR019554">
    <property type="entry name" value="Soluble_ligand-bd"/>
</dbReference>
<organism evidence="3 4">
    <name type="scientific">Candidatus Woesebacteria bacterium GW2011_GWC2_31_9</name>
    <dbReference type="NCBI Taxonomy" id="1618586"/>
    <lineage>
        <taxon>Bacteria</taxon>
        <taxon>Candidatus Woeseibacteriota</taxon>
    </lineage>
</organism>
<protein>
    <submittedName>
        <fullName evidence="3">Competence protein ComEA helix-hairpin-helix repeat protein</fullName>
    </submittedName>
</protein>
<sequence length="217" mass="23676">MEKLKKKYSFLINLLISSSNQRLILFFLLGLVLIGFGIFFYKNGGLSSGDKVEVLNSSTEGGNDSLEIVVEIAGAVEKPGVYKLPNDSRIDDLLIISGGVSVNADRIWMEKYINRAAKLIDGQKVFIPDISKQINNESANNNVGIKLDQGTFGSQTSGLININTSTLSELDKLPGIGPVYGQSIIEHRPYSTSEELVSKGAISKSVYEKIKNLISVF</sequence>
<evidence type="ECO:0000256" key="1">
    <source>
        <dbReference type="SAM" id="Phobius"/>
    </source>
</evidence>
<proteinExistence type="predicted"/>
<accession>A0A0G0AXC3</accession>
<evidence type="ECO:0000313" key="4">
    <source>
        <dbReference type="Proteomes" id="UP000034803"/>
    </source>
</evidence>
<feature type="transmembrane region" description="Helical" evidence="1">
    <location>
        <begin position="21"/>
        <end position="41"/>
    </location>
</feature>
<feature type="domain" description="Soluble ligand binding" evidence="2">
    <location>
        <begin position="69"/>
        <end position="106"/>
    </location>
</feature>
<dbReference type="SUPFAM" id="SSF81585">
    <property type="entry name" value="PsbU/PolX domain-like"/>
    <property type="match status" value="1"/>
</dbReference>
<dbReference type="Pfam" id="PF10531">
    <property type="entry name" value="SLBB"/>
    <property type="match status" value="1"/>
</dbReference>
<keyword evidence="1" id="KW-0812">Transmembrane</keyword>
<evidence type="ECO:0000313" key="3">
    <source>
        <dbReference type="EMBL" id="KKP31220.1"/>
    </source>
</evidence>
<evidence type="ECO:0000259" key="2">
    <source>
        <dbReference type="Pfam" id="PF10531"/>
    </source>
</evidence>
<gene>
    <name evidence="3" type="ORF">UR21_C0013G0014</name>
</gene>
<dbReference type="Proteomes" id="UP000034803">
    <property type="component" value="Unassembled WGS sequence"/>
</dbReference>
<dbReference type="AlphaFoldDB" id="A0A0G0AXC3"/>
<name>A0A0G0AXC3_9BACT</name>
<dbReference type="EMBL" id="LBOI01000013">
    <property type="protein sequence ID" value="KKP31220.1"/>
    <property type="molecule type" value="Genomic_DNA"/>
</dbReference>